<dbReference type="EMBL" id="BGPR01000704">
    <property type="protein sequence ID" value="GBM32300.1"/>
    <property type="molecule type" value="Genomic_DNA"/>
</dbReference>
<organism evidence="1 2">
    <name type="scientific">Araneus ventricosus</name>
    <name type="common">Orbweaver spider</name>
    <name type="synonym">Epeira ventricosa</name>
    <dbReference type="NCBI Taxonomy" id="182803"/>
    <lineage>
        <taxon>Eukaryota</taxon>
        <taxon>Metazoa</taxon>
        <taxon>Ecdysozoa</taxon>
        <taxon>Arthropoda</taxon>
        <taxon>Chelicerata</taxon>
        <taxon>Arachnida</taxon>
        <taxon>Araneae</taxon>
        <taxon>Araneomorphae</taxon>
        <taxon>Entelegynae</taxon>
        <taxon>Araneoidea</taxon>
        <taxon>Araneidae</taxon>
        <taxon>Araneus</taxon>
    </lineage>
</organism>
<keyword evidence="2" id="KW-1185">Reference proteome</keyword>
<protein>
    <submittedName>
        <fullName evidence="1">Uncharacterized protein</fullName>
    </submittedName>
</protein>
<evidence type="ECO:0000313" key="1">
    <source>
        <dbReference type="EMBL" id="GBM32300.1"/>
    </source>
</evidence>
<name>A0A4Y2ESW0_ARAVE</name>
<gene>
    <name evidence="1" type="ORF">AVEN_71556_1</name>
</gene>
<dbReference type="Proteomes" id="UP000499080">
    <property type="component" value="Unassembled WGS sequence"/>
</dbReference>
<sequence length="76" mass="8844">MAKQRHLPQGRSRNQPVMQQCNQDIRYVLLEKVRKTRISSGLAVRSRILSPSDPNSKPDSTEDSLYLWSWYTLNPT</sequence>
<reference evidence="1 2" key="1">
    <citation type="journal article" date="2019" name="Sci. Rep.">
        <title>Orb-weaving spider Araneus ventricosus genome elucidates the spidroin gene catalogue.</title>
        <authorList>
            <person name="Kono N."/>
            <person name="Nakamura H."/>
            <person name="Ohtoshi R."/>
            <person name="Moran D.A.P."/>
            <person name="Shinohara A."/>
            <person name="Yoshida Y."/>
            <person name="Fujiwara M."/>
            <person name="Mori M."/>
            <person name="Tomita M."/>
            <person name="Arakawa K."/>
        </authorList>
    </citation>
    <scope>NUCLEOTIDE SEQUENCE [LARGE SCALE GENOMIC DNA]</scope>
</reference>
<comment type="caution">
    <text evidence="1">The sequence shown here is derived from an EMBL/GenBank/DDBJ whole genome shotgun (WGS) entry which is preliminary data.</text>
</comment>
<accession>A0A4Y2ESW0</accession>
<dbReference type="AlphaFoldDB" id="A0A4Y2ESW0"/>
<evidence type="ECO:0000313" key="2">
    <source>
        <dbReference type="Proteomes" id="UP000499080"/>
    </source>
</evidence>
<proteinExistence type="predicted"/>